<keyword evidence="4" id="KW-1133">Transmembrane helix</keyword>
<evidence type="ECO:0000313" key="5">
    <source>
        <dbReference type="EMBL" id="QLY34781.1"/>
    </source>
</evidence>
<feature type="region of interest" description="Disordered" evidence="3">
    <location>
        <begin position="1"/>
        <end position="37"/>
    </location>
</feature>
<evidence type="ECO:0000256" key="3">
    <source>
        <dbReference type="SAM" id="MobiDB-lite"/>
    </source>
</evidence>
<evidence type="ECO:0000256" key="4">
    <source>
        <dbReference type="SAM" id="Phobius"/>
    </source>
</evidence>
<comment type="subcellular location">
    <subcellularLocation>
        <location evidence="1">Membrane</location>
    </subcellularLocation>
</comment>
<evidence type="ECO:0000256" key="2">
    <source>
        <dbReference type="ARBA" id="ARBA00023136"/>
    </source>
</evidence>
<organism evidence="5 6">
    <name type="scientific">Nocardia huaxiensis</name>
    <dbReference type="NCBI Taxonomy" id="2755382"/>
    <lineage>
        <taxon>Bacteria</taxon>
        <taxon>Bacillati</taxon>
        <taxon>Actinomycetota</taxon>
        <taxon>Actinomycetes</taxon>
        <taxon>Mycobacteriales</taxon>
        <taxon>Nocardiaceae</taxon>
        <taxon>Nocardia</taxon>
    </lineage>
</organism>
<proteinExistence type="predicted"/>
<sequence>MDPDQATEPETTGATTDSEEETSKPAARPSRPAPPARSVAVPLTTLAWSAALALAVIVSLTLTGFLVSARSDLAAHETTARDQAHAEQVATDYAVGASTVNFTEFNTWVTRLKSNTTPALSTKFEASAPKLQDLLTPLKWTSTGTPISAKVMSESNGAYKVNVFVNVSSTNAQNPEGAQTTVTYNVTVDRNADWKVTDVGGMDGALPLK</sequence>
<dbReference type="PANTHER" id="PTHR37042">
    <property type="entry name" value="OUTER MEMBRANE PROTEIN RV1973"/>
    <property type="match status" value="1"/>
</dbReference>
<protein>
    <recommendedName>
        <fullName evidence="7">Mce-associated membrane protein</fullName>
    </recommendedName>
</protein>
<evidence type="ECO:0000313" key="6">
    <source>
        <dbReference type="Proteomes" id="UP000515512"/>
    </source>
</evidence>
<dbReference type="GO" id="GO:0016020">
    <property type="term" value="C:membrane"/>
    <property type="evidence" value="ECO:0007669"/>
    <property type="project" value="UniProtKB-SubCell"/>
</dbReference>
<feature type="compositionally biased region" description="Low complexity" evidence="3">
    <location>
        <begin position="25"/>
        <end position="37"/>
    </location>
</feature>
<gene>
    <name evidence="5" type="ORF">H0264_30645</name>
</gene>
<dbReference type="PANTHER" id="PTHR37042:SF4">
    <property type="entry name" value="OUTER MEMBRANE PROTEIN RV1973"/>
    <property type="match status" value="1"/>
</dbReference>
<dbReference type="Proteomes" id="UP000515512">
    <property type="component" value="Chromosome"/>
</dbReference>
<keyword evidence="6" id="KW-1185">Reference proteome</keyword>
<dbReference type="KEGG" id="nhu:H0264_30645"/>
<feature type="transmembrane region" description="Helical" evidence="4">
    <location>
        <begin position="46"/>
        <end position="67"/>
    </location>
</feature>
<evidence type="ECO:0008006" key="7">
    <source>
        <dbReference type="Google" id="ProtNLM"/>
    </source>
</evidence>
<keyword evidence="2 4" id="KW-0472">Membrane</keyword>
<dbReference type="EMBL" id="CP059399">
    <property type="protein sequence ID" value="QLY34781.1"/>
    <property type="molecule type" value="Genomic_DNA"/>
</dbReference>
<reference evidence="5 6" key="1">
    <citation type="submission" date="2020-07" db="EMBL/GenBank/DDBJ databases">
        <authorList>
            <person name="Zhuang K."/>
            <person name="Ran Y."/>
        </authorList>
    </citation>
    <scope>NUCLEOTIDE SEQUENCE [LARGE SCALE GENOMIC DNA]</scope>
    <source>
        <strain evidence="5 6">WCH-YHL-001</strain>
    </source>
</reference>
<name>A0A7D6VEM6_9NOCA</name>
<accession>A0A7D6VEM6</accession>
<dbReference type="AlphaFoldDB" id="A0A7D6VEM6"/>
<keyword evidence="4" id="KW-0812">Transmembrane</keyword>
<evidence type="ECO:0000256" key="1">
    <source>
        <dbReference type="ARBA" id="ARBA00004370"/>
    </source>
</evidence>